<dbReference type="GO" id="GO:0016787">
    <property type="term" value="F:hydrolase activity"/>
    <property type="evidence" value="ECO:0007669"/>
    <property type="project" value="UniProtKB-KW"/>
</dbReference>
<gene>
    <name evidence="7" type="ORF">ACFPM4_13145</name>
</gene>
<comment type="caution">
    <text evidence="7">The sequence shown here is derived from an EMBL/GenBank/DDBJ whole genome shotgun (WGS) entry which is preliminary data.</text>
</comment>
<sequence>MNLQKIDKYRPNLHFAPKENWMNDPNGLVYFKGEYHLFFQHNPNDSVWGPMYWGHAVSKDLITWKELDIALSPDENGTIFSGSAVVDWDNTTGFFPEEPGLVAIFTHHKDGAEGKPPVQTQSIAYSHDQGRTWIKYDGNPVLRHETKVDFRDPKVFWHEDKWIMVLATGQTISFYSSFNLIDWQFESEFGEGAGSHDGVWECPDLFKLKVENSGEEKWVLLVSIGDNPQFEVGSRTQYFIGSFNGSTFVTEHNDIRWLDFGRDNYAGVSFSDIPREDGRRIYLGWMSNWRYANQVPTHGWRSQMTIPRELSVRKINGSYIVIQRLVKELDSYFSLQEKLDDIHINDVETIKVDARYMDMVFELENMNAKKYGITIHHSENHSTTITIDTISNSLILDREKSGDISFSEMFSNEQVINLKSNDNIQLRIVVDSSSVELLVNDGEYALTSLVYPDKACDSISIFSLEGDVKLKEGNVYVPK</sequence>
<dbReference type="InterPro" id="IPR001362">
    <property type="entry name" value="Glyco_hydro_32"/>
</dbReference>
<keyword evidence="2 4" id="KW-0378">Hydrolase</keyword>
<dbReference type="InterPro" id="IPR023296">
    <property type="entry name" value="Glyco_hydro_beta-prop_sf"/>
</dbReference>
<proteinExistence type="inferred from homology"/>
<dbReference type="CDD" id="cd18622">
    <property type="entry name" value="GH32_Inu-like"/>
    <property type="match status" value="1"/>
</dbReference>
<dbReference type="InterPro" id="IPR013189">
    <property type="entry name" value="Glyco_hydro_32_C"/>
</dbReference>
<accession>A0ABW0LL42</accession>
<dbReference type="SUPFAM" id="SSF75005">
    <property type="entry name" value="Arabinanase/levansucrase/invertase"/>
    <property type="match status" value="1"/>
</dbReference>
<evidence type="ECO:0000256" key="1">
    <source>
        <dbReference type="ARBA" id="ARBA00009902"/>
    </source>
</evidence>
<name>A0ABW0LL42_9BACI</name>
<evidence type="ECO:0000313" key="7">
    <source>
        <dbReference type="EMBL" id="MFC5465692.1"/>
    </source>
</evidence>
<comment type="similarity">
    <text evidence="1 4">Belongs to the glycosyl hydrolase 32 family.</text>
</comment>
<reference evidence="8" key="1">
    <citation type="journal article" date="2019" name="Int. J. Syst. Evol. Microbiol.">
        <title>The Global Catalogue of Microorganisms (GCM) 10K type strain sequencing project: providing services to taxonomists for standard genome sequencing and annotation.</title>
        <authorList>
            <consortium name="The Broad Institute Genomics Platform"/>
            <consortium name="The Broad Institute Genome Sequencing Center for Infectious Disease"/>
            <person name="Wu L."/>
            <person name="Ma J."/>
        </authorList>
    </citation>
    <scope>NUCLEOTIDE SEQUENCE [LARGE SCALE GENOMIC DNA]</scope>
    <source>
        <strain evidence="8">CGMCC 1.12237</strain>
    </source>
</reference>
<evidence type="ECO:0000259" key="6">
    <source>
        <dbReference type="Pfam" id="PF08244"/>
    </source>
</evidence>
<dbReference type="InterPro" id="IPR018053">
    <property type="entry name" value="Glyco_hydro_32_AS"/>
</dbReference>
<dbReference type="PROSITE" id="PS00609">
    <property type="entry name" value="GLYCOSYL_HYDROL_F32"/>
    <property type="match status" value="1"/>
</dbReference>
<dbReference type="Gene3D" id="2.60.120.560">
    <property type="entry name" value="Exo-inulinase, domain 1"/>
    <property type="match status" value="1"/>
</dbReference>
<dbReference type="PANTHER" id="PTHR42800">
    <property type="entry name" value="EXOINULINASE INUD (AFU_ORTHOLOGUE AFUA_5G00480)"/>
    <property type="match status" value="1"/>
</dbReference>
<keyword evidence="3 4" id="KW-0326">Glycosidase</keyword>
<evidence type="ECO:0000313" key="8">
    <source>
        <dbReference type="Proteomes" id="UP001596147"/>
    </source>
</evidence>
<dbReference type="EMBL" id="JBHSMC010000016">
    <property type="protein sequence ID" value="MFC5465692.1"/>
    <property type="molecule type" value="Genomic_DNA"/>
</dbReference>
<evidence type="ECO:0000256" key="4">
    <source>
        <dbReference type="RuleBase" id="RU362110"/>
    </source>
</evidence>
<dbReference type="Proteomes" id="UP001596147">
    <property type="component" value="Unassembled WGS sequence"/>
</dbReference>
<dbReference type="RefSeq" id="WP_382352520.1">
    <property type="nucleotide sequence ID" value="NZ_JBHSMC010000016.1"/>
</dbReference>
<dbReference type="InterPro" id="IPR013320">
    <property type="entry name" value="ConA-like_dom_sf"/>
</dbReference>
<evidence type="ECO:0000259" key="5">
    <source>
        <dbReference type="Pfam" id="PF00251"/>
    </source>
</evidence>
<dbReference type="Gene3D" id="2.115.10.20">
    <property type="entry name" value="Glycosyl hydrolase domain, family 43"/>
    <property type="match status" value="1"/>
</dbReference>
<dbReference type="SMART" id="SM00640">
    <property type="entry name" value="Glyco_32"/>
    <property type="match status" value="1"/>
</dbReference>
<dbReference type="InterPro" id="IPR013148">
    <property type="entry name" value="Glyco_hydro_32_N"/>
</dbReference>
<organism evidence="7 8">
    <name type="scientific">Lederbergia graminis</name>
    <dbReference type="NCBI Taxonomy" id="735518"/>
    <lineage>
        <taxon>Bacteria</taxon>
        <taxon>Bacillati</taxon>
        <taxon>Bacillota</taxon>
        <taxon>Bacilli</taxon>
        <taxon>Bacillales</taxon>
        <taxon>Bacillaceae</taxon>
        <taxon>Lederbergia</taxon>
    </lineage>
</organism>
<feature type="domain" description="Glycosyl hydrolase family 32 C-terminal" evidence="6">
    <location>
        <begin position="349"/>
        <end position="476"/>
    </location>
</feature>
<protein>
    <submittedName>
        <fullName evidence="7">Glycoside hydrolase family 32 protein</fullName>
    </submittedName>
</protein>
<dbReference type="SUPFAM" id="SSF49899">
    <property type="entry name" value="Concanavalin A-like lectins/glucanases"/>
    <property type="match status" value="1"/>
</dbReference>
<dbReference type="PANTHER" id="PTHR42800:SF1">
    <property type="entry name" value="EXOINULINASE INUD (AFU_ORTHOLOGUE AFUA_5G00480)"/>
    <property type="match status" value="1"/>
</dbReference>
<keyword evidence="8" id="KW-1185">Reference proteome</keyword>
<evidence type="ECO:0000256" key="3">
    <source>
        <dbReference type="ARBA" id="ARBA00023295"/>
    </source>
</evidence>
<dbReference type="Pfam" id="PF08244">
    <property type="entry name" value="Glyco_hydro_32C"/>
    <property type="match status" value="1"/>
</dbReference>
<feature type="domain" description="Glycosyl hydrolase family 32 N-terminal" evidence="5">
    <location>
        <begin position="14"/>
        <end position="318"/>
    </location>
</feature>
<dbReference type="Pfam" id="PF00251">
    <property type="entry name" value="Glyco_hydro_32N"/>
    <property type="match status" value="1"/>
</dbReference>
<evidence type="ECO:0000256" key="2">
    <source>
        <dbReference type="ARBA" id="ARBA00022801"/>
    </source>
</evidence>